<dbReference type="CDD" id="cd04466">
    <property type="entry name" value="S1_YloQ_GTPase"/>
    <property type="match status" value="1"/>
</dbReference>
<dbReference type="Proteomes" id="UP000824136">
    <property type="component" value="Unassembled WGS sequence"/>
</dbReference>
<evidence type="ECO:0000256" key="6">
    <source>
        <dbReference type="ARBA" id="ARBA00022801"/>
    </source>
</evidence>
<proteinExistence type="inferred from homology"/>
<dbReference type="PANTHER" id="PTHR32120:SF11">
    <property type="entry name" value="SMALL RIBOSOMAL SUBUNIT BIOGENESIS GTPASE RSGA 1, MITOCHONDRIAL-RELATED"/>
    <property type="match status" value="1"/>
</dbReference>
<evidence type="ECO:0000256" key="7">
    <source>
        <dbReference type="ARBA" id="ARBA00022833"/>
    </source>
</evidence>
<evidence type="ECO:0000256" key="3">
    <source>
        <dbReference type="ARBA" id="ARBA00022723"/>
    </source>
</evidence>
<dbReference type="GO" id="GO:0003924">
    <property type="term" value="F:GTPase activity"/>
    <property type="evidence" value="ECO:0007669"/>
    <property type="project" value="UniProtKB-UniRule"/>
</dbReference>
<dbReference type="EC" id="3.6.1.-" evidence="10"/>
<feature type="binding site" evidence="10">
    <location>
        <position position="245"/>
    </location>
    <ligand>
        <name>Zn(2+)</name>
        <dbReference type="ChEBI" id="CHEBI:29105"/>
    </ligand>
</feature>
<evidence type="ECO:0000313" key="13">
    <source>
        <dbReference type="EMBL" id="HIT59643.1"/>
    </source>
</evidence>
<comment type="similarity">
    <text evidence="10">Belongs to the TRAFAC class YlqF/YawG GTPase family. RsgA subfamily.</text>
</comment>
<keyword evidence="7 10" id="KW-0862">Zinc</keyword>
<evidence type="ECO:0000256" key="2">
    <source>
        <dbReference type="ARBA" id="ARBA00022517"/>
    </source>
</evidence>
<dbReference type="InterPro" id="IPR010914">
    <property type="entry name" value="RsgA_GTPase_dom"/>
</dbReference>
<comment type="subunit">
    <text evidence="10">Monomer. Associates with 30S ribosomal subunit, binds 16S rRNA.</text>
</comment>
<dbReference type="GO" id="GO:0005737">
    <property type="term" value="C:cytoplasm"/>
    <property type="evidence" value="ECO:0007669"/>
    <property type="project" value="UniProtKB-SubCell"/>
</dbReference>
<dbReference type="GO" id="GO:0019843">
    <property type="term" value="F:rRNA binding"/>
    <property type="evidence" value="ECO:0007669"/>
    <property type="project" value="UniProtKB-KW"/>
</dbReference>
<name>A0A9D1GVT0_9FIRM</name>
<feature type="binding site" evidence="10">
    <location>
        <position position="258"/>
    </location>
    <ligand>
        <name>Zn(2+)</name>
        <dbReference type="ChEBI" id="CHEBI:29105"/>
    </ligand>
</feature>
<feature type="domain" description="EngC GTPase" evidence="11">
    <location>
        <begin position="73"/>
        <end position="216"/>
    </location>
</feature>
<evidence type="ECO:0000256" key="5">
    <source>
        <dbReference type="ARBA" id="ARBA00022741"/>
    </source>
</evidence>
<evidence type="ECO:0000256" key="9">
    <source>
        <dbReference type="ARBA" id="ARBA00023134"/>
    </source>
</evidence>
<feature type="binding site" evidence="10">
    <location>
        <position position="250"/>
    </location>
    <ligand>
        <name>Zn(2+)</name>
        <dbReference type="ChEBI" id="CHEBI:29105"/>
    </ligand>
</feature>
<organism evidence="13 14">
    <name type="scientific">Candidatus Faeciplasma pullistercoris</name>
    <dbReference type="NCBI Taxonomy" id="2840800"/>
    <lineage>
        <taxon>Bacteria</taxon>
        <taxon>Bacillati</taxon>
        <taxon>Bacillota</taxon>
        <taxon>Clostridia</taxon>
        <taxon>Eubacteriales</taxon>
        <taxon>Oscillospiraceae</taxon>
        <taxon>Oscillospiraceae incertae sedis</taxon>
        <taxon>Candidatus Faeciplasma</taxon>
    </lineage>
</organism>
<dbReference type="Pfam" id="PF03193">
    <property type="entry name" value="RsgA_GTPase"/>
    <property type="match status" value="1"/>
</dbReference>
<feature type="binding site" evidence="10">
    <location>
        <begin position="160"/>
        <end position="168"/>
    </location>
    <ligand>
        <name>GTP</name>
        <dbReference type="ChEBI" id="CHEBI:37565"/>
    </ligand>
</feature>
<feature type="binding site" evidence="10">
    <location>
        <begin position="113"/>
        <end position="116"/>
    </location>
    <ligand>
        <name>GTP</name>
        <dbReference type="ChEBI" id="CHEBI:37565"/>
    </ligand>
</feature>
<dbReference type="EMBL" id="DVLL01000025">
    <property type="protein sequence ID" value="HIT59643.1"/>
    <property type="molecule type" value="Genomic_DNA"/>
</dbReference>
<dbReference type="InterPro" id="IPR012340">
    <property type="entry name" value="NA-bd_OB-fold"/>
</dbReference>
<dbReference type="CDD" id="cd01854">
    <property type="entry name" value="YjeQ_EngC"/>
    <property type="match status" value="1"/>
</dbReference>
<keyword evidence="4 10" id="KW-0699">rRNA-binding</keyword>
<keyword evidence="9 10" id="KW-0342">GTP-binding</keyword>
<comment type="cofactor">
    <cofactor evidence="10">
        <name>Zn(2+)</name>
        <dbReference type="ChEBI" id="CHEBI:29105"/>
    </cofactor>
    <text evidence="10">Binds 1 zinc ion per subunit.</text>
</comment>
<evidence type="ECO:0000259" key="11">
    <source>
        <dbReference type="PROSITE" id="PS50936"/>
    </source>
</evidence>
<gene>
    <name evidence="10 13" type="primary">rsgA</name>
    <name evidence="13" type="ORF">IAC39_08050</name>
</gene>
<accession>A0A9D1GVT0</accession>
<dbReference type="HAMAP" id="MF_01820">
    <property type="entry name" value="GTPase_RsgA"/>
    <property type="match status" value="1"/>
</dbReference>
<dbReference type="InterPro" id="IPR031944">
    <property type="entry name" value="RsgA_N"/>
</dbReference>
<dbReference type="Gene3D" id="2.40.50.140">
    <property type="entry name" value="Nucleic acid-binding proteins"/>
    <property type="match status" value="1"/>
</dbReference>
<evidence type="ECO:0000259" key="12">
    <source>
        <dbReference type="PROSITE" id="PS51721"/>
    </source>
</evidence>
<evidence type="ECO:0000256" key="1">
    <source>
        <dbReference type="ARBA" id="ARBA00022490"/>
    </source>
</evidence>
<reference evidence="13" key="2">
    <citation type="journal article" date="2021" name="PeerJ">
        <title>Extensive microbial diversity within the chicken gut microbiome revealed by metagenomics and culture.</title>
        <authorList>
            <person name="Gilroy R."/>
            <person name="Ravi A."/>
            <person name="Getino M."/>
            <person name="Pursley I."/>
            <person name="Horton D.L."/>
            <person name="Alikhan N.F."/>
            <person name="Baker D."/>
            <person name="Gharbi K."/>
            <person name="Hall N."/>
            <person name="Watson M."/>
            <person name="Adriaenssens E.M."/>
            <person name="Foster-Nyarko E."/>
            <person name="Jarju S."/>
            <person name="Secka A."/>
            <person name="Antonio M."/>
            <person name="Oren A."/>
            <person name="Chaudhuri R.R."/>
            <person name="La Ragione R."/>
            <person name="Hildebrand F."/>
            <person name="Pallen M.J."/>
        </authorList>
    </citation>
    <scope>NUCLEOTIDE SEQUENCE</scope>
    <source>
        <strain evidence="13">CHK33-4379</strain>
    </source>
</reference>
<reference evidence="13" key="1">
    <citation type="submission" date="2020-10" db="EMBL/GenBank/DDBJ databases">
        <authorList>
            <person name="Gilroy R."/>
        </authorList>
    </citation>
    <scope>NUCLEOTIDE SEQUENCE</scope>
    <source>
        <strain evidence="13">CHK33-4379</strain>
    </source>
</reference>
<dbReference type="InterPro" id="IPR004881">
    <property type="entry name" value="Ribosome_biogen_GTPase_RsgA"/>
</dbReference>
<comment type="function">
    <text evidence="10">One of several proteins that assist in the late maturation steps of the functional core of the 30S ribosomal subunit. Helps release RbfA from mature subunits. May play a role in the assembly of ribosomal proteins into the subunit. Circularly permuted GTPase that catalyzes slow GTP hydrolysis, GTPase activity is stimulated by the 30S ribosomal subunit.</text>
</comment>
<dbReference type="SUPFAM" id="SSF50249">
    <property type="entry name" value="Nucleic acid-binding proteins"/>
    <property type="match status" value="1"/>
</dbReference>
<protein>
    <recommendedName>
        <fullName evidence="10">Small ribosomal subunit biogenesis GTPase RsgA</fullName>
        <ecNumber evidence="10">3.6.1.-</ecNumber>
    </recommendedName>
</protein>
<keyword evidence="1 10" id="KW-0963">Cytoplasm</keyword>
<evidence type="ECO:0000256" key="10">
    <source>
        <dbReference type="HAMAP-Rule" id="MF_01820"/>
    </source>
</evidence>
<dbReference type="PROSITE" id="PS51721">
    <property type="entry name" value="G_CP"/>
    <property type="match status" value="1"/>
</dbReference>
<keyword evidence="3 10" id="KW-0479">Metal-binding</keyword>
<feature type="domain" description="CP-type G" evidence="12">
    <location>
        <begin position="64"/>
        <end position="218"/>
    </location>
</feature>
<dbReference type="Pfam" id="PF16745">
    <property type="entry name" value="RsgA_N"/>
    <property type="match status" value="1"/>
</dbReference>
<evidence type="ECO:0000256" key="4">
    <source>
        <dbReference type="ARBA" id="ARBA00022730"/>
    </source>
</evidence>
<comment type="subcellular location">
    <subcellularLocation>
        <location evidence="10">Cytoplasm</location>
    </subcellularLocation>
</comment>
<dbReference type="NCBIfam" id="TIGR00157">
    <property type="entry name" value="ribosome small subunit-dependent GTPase A"/>
    <property type="match status" value="1"/>
</dbReference>
<comment type="caution">
    <text evidence="13">The sequence shown here is derived from an EMBL/GenBank/DDBJ whole genome shotgun (WGS) entry which is preliminary data.</text>
</comment>
<dbReference type="AlphaFoldDB" id="A0A9D1GVT0"/>
<dbReference type="GO" id="GO:0005525">
    <property type="term" value="F:GTP binding"/>
    <property type="evidence" value="ECO:0007669"/>
    <property type="project" value="UniProtKB-UniRule"/>
</dbReference>
<evidence type="ECO:0000256" key="8">
    <source>
        <dbReference type="ARBA" id="ARBA00022884"/>
    </source>
</evidence>
<feature type="binding site" evidence="10">
    <location>
        <position position="252"/>
    </location>
    <ligand>
        <name>Zn(2+)</name>
        <dbReference type="ChEBI" id="CHEBI:29105"/>
    </ligand>
</feature>
<dbReference type="PROSITE" id="PS50936">
    <property type="entry name" value="ENGC_GTPASE"/>
    <property type="match status" value="1"/>
</dbReference>
<dbReference type="Gene3D" id="3.40.50.300">
    <property type="entry name" value="P-loop containing nucleotide triphosphate hydrolases"/>
    <property type="match status" value="1"/>
</dbReference>
<dbReference type="InterPro" id="IPR027417">
    <property type="entry name" value="P-loop_NTPase"/>
</dbReference>
<dbReference type="SUPFAM" id="SSF52540">
    <property type="entry name" value="P-loop containing nucleoside triphosphate hydrolases"/>
    <property type="match status" value="1"/>
</dbReference>
<keyword evidence="2 10" id="KW-0690">Ribosome biogenesis</keyword>
<dbReference type="PANTHER" id="PTHR32120">
    <property type="entry name" value="SMALL RIBOSOMAL SUBUNIT BIOGENESIS GTPASE RSGA"/>
    <property type="match status" value="1"/>
</dbReference>
<keyword evidence="5 10" id="KW-0547">Nucleotide-binding</keyword>
<keyword evidence="6 10" id="KW-0378">Hydrolase</keyword>
<evidence type="ECO:0000313" key="14">
    <source>
        <dbReference type="Proteomes" id="UP000824136"/>
    </source>
</evidence>
<keyword evidence="8 10" id="KW-0694">RNA-binding</keyword>
<dbReference type="Gene3D" id="1.10.40.50">
    <property type="entry name" value="Probable gtpase engc, domain 3"/>
    <property type="match status" value="1"/>
</dbReference>
<dbReference type="GO" id="GO:0042274">
    <property type="term" value="P:ribosomal small subunit biogenesis"/>
    <property type="evidence" value="ECO:0007669"/>
    <property type="project" value="UniProtKB-UniRule"/>
</dbReference>
<dbReference type="GO" id="GO:0046872">
    <property type="term" value="F:metal ion binding"/>
    <property type="evidence" value="ECO:0007669"/>
    <property type="project" value="UniProtKB-KW"/>
</dbReference>
<sequence>MALRGMIISSLGESYRVESDGAEYICKARGVFRARNITPYCGDNVSFETLDDGSGVITDVFERKNEIIRPPLANLDQIVFVISTCEPEPNILLLDKFLAVAEYKGISSVIVFTKTDKYPADEYLRIYSGIYPVFCVDNEKNEGTEAVRNMIAGKFSALTGNSGSGKSSLLNNICPGAMIETNEISRKLGRGKHTTRRVDIYKLDGGGIVADTPGFSTFETSKYDIIMKADLADCFPEFSEYLGKCRFQDCSHTKESGCAVIEAVKCGKISTSRHDSYCRMYREAEQIKPWQLKQKQ</sequence>
<dbReference type="InterPro" id="IPR030378">
    <property type="entry name" value="G_CP_dom"/>
</dbReference>